<dbReference type="Pfam" id="PF12928">
    <property type="entry name" value="tRNA_int_end_N2"/>
    <property type="match status" value="1"/>
</dbReference>
<dbReference type="InterPro" id="IPR024337">
    <property type="entry name" value="tRNA_splic_suSen54"/>
</dbReference>
<protein>
    <recommendedName>
        <fullName evidence="3">tRNA-splicing endonuclease subunit Sen54 N-terminal domain-containing protein</fullName>
    </recommendedName>
</protein>
<evidence type="ECO:0000313" key="5">
    <source>
        <dbReference type="Proteomes" id="UP000092462"/>
    </source>
</evidence>
<dbReference type="Proteomes" id="UP000092462">
    <property type="component" value="Unassembled WGS sequence"/>
</dbReference>
<keyword evidence="5" id="KW-1185">Reference proteome</keyword>
<proteinExistence type="inferred from homology"/>
<comment type="similarity">
    <text evidence="1">Belongs to the SEN54 family.</text>
</comment>
<evidence type="ECO:0000256" key="1">
    <source>
        <dbReference type="ARBA" id="ARBA00005736"/>
    </source>
</evidence>
<name>A0A1B0DDJ6_PHLPP</name>
<feature type="domain" description="tRNA-splicing endonuclease subunit Sen54 N-terminal" evidence="3">
    <location>
        <begin position="54"/>
        <end position="120"/>
    </location>
</feature>
<evidence type="ECO:0000259" key="3">
    <source>
        <dbReference type="Pfam" id="PF12928"/>
    </source>
</evidence>
<dbReference type="PANTHER" id="PTHR21027">
    <property type="entry name" value="TRNA-SPLICING ENDONUCLEASE SUBUNIT SEN54"/>
    <property type="match status" value="1"/>
</dbReference>
<dbReference type="GO" id="GO:0000214">
    <property type="term" value="C:tRNA-intron endonuclease complex"/>
    <property type="evidence" value="ECO:0007669"/>
    <property type="project" value="TreeGrafter"/>
</dbReference>
<evidence type="ECO:0000313" key="4">
    <source>
        <dbReference type="EnsemblMetazoa" id="PPAI005967-PA"/>
    </source>
</evidence>
<evidence type="ECO:0000256" key="2">
    <source>
        <dbReference type="ARBA" id="ARBA00022694"/>
    </source>
</evidence>
<dbReference type="VEuPathDB" id="VectorBase:PPAI005967"/>
<dbReference type="GO" id="GO:0000379">
    <property type="term" value="P:tRNA-type intron splice site recognition and cleavage"/>
    <property type="evidence" value="ECO:0007669"/>
    <property type="project" value="TreeGrafter"/>
</dbReference>
<dbReference type="EnsemblMetazoa" id="PPAI005967-RA">
    <property type="protein sequence ID" value="PPAI005967-PA"/>
    <property type="gene ID" value="PPAI005967"/>
</dbReference>
<organism evidence="4 5">
    <name type="scientific">Phlebotomus papatasi</name>
    <name type="common">Sandfly</name>
    <dbReference type="NCBI Taxonomy" id="29031"/>
    <lineage>
        <taxon>Eukaryota</taxon>
        <taxon>Metazoa</taxon>
        <taxon>Ecdysozoa</taxon>
        <taxon>Arthropoda</taxon>
        <taxon>Hexapoda</taxon>
        <taxon>Insecta</taxon>
        <taxon>Pterygota</taxon>
        <taxon>Neoptera</taxon>
        <taxon>Endopterygota</taxon>
        <taxon>Diptera</taxon>
        <taxon>Nematocera</taxon>
        <taxon>Psychodoidea</taxon>
        <taxon>Psychodidae</taxon>
        <taxon>Phlebotomus</taxon>
        <taxon>Phlebotomus</taxon>
    </lineage>
</organism>
<accession>A0A1B0DDJ6</accession>
<dbReference type="PANTHER" id="PTHR21027:SF1">
    <property type="entry name" value="TRNA-SPLICING ENDONUCLEASE SUBUNIT SEN54"/>
    <property type="match status" value="1"/>
</dbReference>
<sequence>MQNSRKCQLLEAVDLVRKSNEIVSPLCTGPKKNFPDRTDHEKAILKDFHDKLRDILCSERVGTENIRSIGDYNNSIGKIHLRKISGSLQSFGQTNEMNETFLETYEALYLLEMNRLIVYYNSVVVSLEQAYEIFLSNKEGDLSLEEYFVFSTLNKVGYILKKFNPNTIYNQEKDNAETPEDCTKE</sequence>
<reference evidence="4" key="1">
    <citation type="submission" date="2022-08" db="UniProtKB">
        <authorList>
            <consortium name="EnsemblMetazoa"/>
        </authorList>
    </citation>
    <scope>IDENTIFICATION</scope>
    <source>
        <strain evidence="4">Israel</strain>
    </source>
</reference>
<dbReference type="AlphaFoldDB" id="A0A1B0DDJ6"/>
<dbReference type="VEuPathDB" id="VectorBase:PPAPM1_004254"/>
<dbReference type="InterPro" id="IPR024336">
    <property type="entry name" value="tRNA_splic_suSen54_N"/>
</dbReference>
<keyword evidence="2" id="KW-0819">tRNA processing</keyword>
<dbReference type="EMBL" id="AJVK01032031">
    <property type="status" value="NOT_ANNOTATED_CDS"/>
    <property type="molecule type" value="Genomic_DNA"/>
</dbReference>